<dbReference type="RefSeq" id="WP_167049476.1">
    <property type="nucleotide sequence ID" value="NZ_JAAOZB010000002.1"/>
</dbReference>
<evidence type="ECO:0008006" key="3">
    <source>
        <dbReference type="Google" id="ProtNLM"/>
    </source>
</evidence>
<reference evidence="1 2" key="1">
    <citation type="submission" date="2020-07" db="EMBL/GenBank/DDBJ databases">
        <title>Sequencing the genomes of 1000 actinobacteria strains.</title>
        <authorList>
            <person name="Klenk H.-P."/>
        </authorList>
    </citation>
    <scope>NUCLEOTIDE SEQUENCE [LARGE SCALE GENOMIC DNA]</scope>
    <source>
        <strain evidence="1 2">DSM 27576</strain>
    </source>
</reference>
<proteinExistence type="predicted"/>
<protein>
    <recommendedName>
        <fullName evidence="3">3-methyladenine DNA glycosylase</fullName>
    </recommendedName>
</protein>
<name>A0A7W3JNB8_9MICO</name>
<evidence type="ECO:0000313" key="2">
    <source>
        <dbReference type="Proteomes" id="UP000526083"/>
    </source>
</evidence>
<accession>A0A7W3JNB8</accession>
<organism evidence="1 2">
    <name type="scientific">Microbacterium halimionae</name>
    <dbReference type="NCBI Taxonomy" id="1526413"/>
    <lineage>
        <taxon>Bacteria</taxon>
        <taxon>Bacillati</taxon>
        <taxon>Actinomycetota</taxon>
        <taxon>Actinomycetes</taxon>
        <taxon>Micrococcales</taxon>
        <taxon>Microbacteriaceae</taxon>
        <taxon>Microbacterium</taxon>
    </lineage>
</organism>
<sequence length="290" mass="32570">MTSSSSETLEFDEWQALERHHQRSADIMTVDRRARAARGQTHPVDDFLYTYYSYKPAILRRWHPGAGVRLLNAAQSPRAHWRGYLSAGDDLVVDAASFARERPILVRAIAGVLKATALKTPAFGCFGLHEWAMLYKNGEVRHDAPLRLGASGTDAVVESHELRCTHFDAFRFFTLDAVPRNASELSADARVENEQPGCLHSNMDLYKWAVKLGPLVPGRLLLETFDLARSIREIDMRASPYDLSDWGYEPITIETTAGKTEYGRMQRAFEARAAPIRNQLLRIANNALAA</sequence>
<keyword evidence="2" id="KW-1185">Reference proteome</keyword>
<evidence type="ECO:0000313" key="1">
    <source>
        <dbReference type="EMBL" id="MBA8815993.1"/>
    </source>
</evidence>
<comment type="caution">
    <text evidence="1">The sequence shown here is derived from an EMBL/GenBank/DDBJ whole genome shotgun (WGS) entry which is preliminary data.</text>
</comment>
<dbReference type="EMBL" id="JACGWY010000002">
    <property type="protein sequence ID" value="MBA8815993.1"/>
    <property type="molecule type" value="Genomic_DNA"/>
</dbReference>
<dbReference type="Proteomes" id="UP000526083">
    <property type="component" value="Unassembled WGS sequence"/>
</dbReference>
<dbReference type="AlphaFoldDB" id="A0A7W3JNB8"/>
<gene>
    <name evidence="1" type="ORF">FHX48_001066</name>
</gene>